<evidence type="ECO:0000256" key="4">
    <source>
        <dbReference type="ARBA" id="ARBA00012438"/>
    </source>
</evidence>
<evidence type="ECO:0000256" key="3">
    <source>
        <dbReference type="ARBA" id="ARBA00004496"/>
    </source>
</evidence>
<comment type="cofactor">
    <cofactor evidence="2">
        <name>[4Fe-4S] cluster</name>
        <dbReference type="ChEBI" id="CHEBI:49883"/>
    </cofactor>
</comment>
<dbReference type="Gene3D" id="3.30.565.10">
    <property type="entry name" value="Histidine kinase-like ATPase, C-terminal domain"/>
    <property type="match status" value="1"/>
</dbReference>
<keyword evidence="20" id="KW-0472">Membrane</keyword>
<dbReference type="InterPro" id="IPR050482">
    <property type="entry name" value="Sensor_HK_TwoCompSys"/>
</dbReference>
<keyword evidence="8" id="KW-0597">Phosphoprotein</keyword>
<protein>
    <recommendedName>
        <fullName evidence="5">Oxygen sensor histidine kinase NreB</fullName>
        <ecNumber evidence="4">2.7.13.3</ecNumber>
    </recommendedName>
    <alternativeName>
        <fullName evidence="18">Nitrogen regulation protein B</fullName>
    </alternativeName>
</protein>
<evidence type="ECO:0000256" key="2">
    <source>
        <dbReference type="ARBA" id="ARBA00001966"/>
    </source>
</evidence>
<dbReference type="InterPro" id="IPR005467">
    <property type="entry name" value="His_kinase_dom"/>
</dbReference>
<dbReference type="Pfam" id="PF02518">
    <property type="entry name" value="HATPase_c"/>
    <property type="match status" value="1"/>
</dbReference>
<evidence type="ECO:0000313" key="23">
    <source>
        <dbReference type="Proteomes" id="UP001316087"/>
    </source>
</evidence>
<dbReference type="EMBL" id="JAKZFC010000005">
    <property type="protein sequence ID" value="MCH7322921.1"/>
    <property type="molecule type" value="Genomic_DNA"/>
</dbReference>
<dbReference type="PANTHER" id="PTHR24421:SF10">
    <property type="entry name" value="NITRATE_NITRITE SENSOR PROTEIN NARQ"/>
    <property type="match status" value="1"/>
</dbReference>
<gene>
    <name evidence="22" type="ORF">LZ480_13655</name>
</gene>
<evidence type="ECO:0000256" key="17">
    <source>
        <dbReference type="ARBA" id="ARBA00024827"/>
    </source>
</evidence>
<accession>A0ABS9UEZ5</accession>
<evidence type="ECO:0000256" key="9">
    <source>
        <dbReference type="ARBA" id="ARBA00022679"/>
    </source>
</evidence>
<dbReference type="GO" id="GO:0016301">
    <property type="term" value="F:kinase activity"/>
    <property type="evidence" value="ECO:0007669"/>
    <property type="project" value="UniProtKB-KW"/>
</dbReference>
<dbReference type="Gene3D" id="1.20.5.1930">
    <property type="match status" value="1"/>
</dbReference>
<comment type="catalytic activity">
    <reaction evidence="1">
        <text>ATP + protein L-histidine = ADP + protein N-phospho-L-histidine.</text>
        <dbReference type="EC" id="2.7.13.3"/>
    </reaction>
</comment>
<evidence type="ECO:0000256" key="19">
    <source>
        <dbReference type="SAM" id="Coils"/>
    </source>
</evidence>
<evidence type="ECO:0000256" key="13">
    <source>
        <dbReference type="ARBA" id="ARBA00022840"/>
    </source>
</evidence>
<evidence type="ECO:0000256" key="14">
    <source>
        <dbReference type="ARBA" id="ARBA00023004"/>
    </source>
</evidence>
<keyword evidence="16" id="KW-0411">Iron-sulfur</keyword>
<comment type="subcellular location">
    <subcellularLocation>
        <location evidence="3">Cytoplasm</location>
    </subcellularLocation>
</comment>
<organism evidence="22 23">
    <name type="scientific">Solibacillus palustris</name>
    <dbReference type="NCBI Taxonomy" id="2908203"/>
    <lineage>
        <taxon>Bacteria</taxon>
        <taxon>Bacillati</taxon>
        <taxon>Bacillota</taxon>
        <taxon>Bacilli</taxon>
        <taxon>Bacillales</taxon>
        <taxon>Caryophanaceae</taxon>
        <taxon>Solibacillus</taxon>
    </lineage>
</organism>
<keyword evidence="13" id="KW-0067">ATP-binding</keyword>
<dbReference type="CDD" id="cd16917">
    <property type="entry name" value="HATPase_UhpB-NarQ-NarX-like"/>
    <property type="match status" value="1"/>
</dbReference>
<dbReference type="PRINTS" id="PR00344">
    <property type="entry name" value="BCTRLSENSOR"/>
</dbReference>
<keyword evidence="20" id="KW-0812">Transmembrane</keyword>
<keyword evidence="10" id="KW-0479">Metal-binding</keyword>
<keyword evidence="12 22" id="KW-0418">Kinase</keyword>
<dbReference type="SMART" id="SM00387">
    <property type="entry name" value="HATPase_c"/>
    <property type="match status" value="1"/>
</dbReference>
<dbReference type="Proteomes" id="UP001316087">
    <property type="component" value="Unassembled WGS sequence"/>
</dbReference>
<dbReference type="InterPro" id="IPR036890">
    <property type="entry name" value="HATPase_C_sf"/>
</dbReference>
<evidence type="ECO:0000256" key="20">
    <source>
        <dbReference type="SAM" id="Phobius"/>
    </source>
</evidence>
<sequence length="507" mass="58300">MVALKKQEIKFIIFSIFALLLLFRFQMAHISADVDEHFLLLHTLLELFSIFVSFSLFVQAWITYSTHRLKSQYFIGLVFLAVGCFDLAHTFTYKGMPFINDEFSATRATWFWIVARLIESIGVALFVFRPNQMLFIKRGWGLGVTVLIVSICTTIILTIPEQLPVLLNEQGVTGLKVSLEYVISTTIFITFITLLTRYIKESQPTIDMLRMIFALFIMMVAELFFTLYTHVYAIENLLGHCFKFIAYIYIYRAIYFPEIQQILTDKENAEKQQMEAELKLYEAEKNLSRQVFEAHEEERKRVSRELHDSLGQSLYSILVTLNTVNKDQSVEKNEESVQTIKMMTQEAMKEVKEIARSLRPSTLDDLGFIPAMRSYLETYKQIHNISVQFEIKRGVGRLKPEIETALYRICQEALNNTAKYAKASEVYVSLNMDEDSVDLTIKDNGIGFCVEDYLKNAQRKGIGLYSIKERAEGVGGSAQFHSKANEGTTIEISVPRNVDEKVEPLTC</sequence>
<keyword evidence="7" id="KW-0963">Cytoplasm</keyword>
<keyword evidence="15" id="KW-0902">Two-component regulatory system</keyword>
<evidence type="ECO:0000256" key="8">
    <source>
        <dbReference type="ARBA" id="ARBA00022553"/>
    </source>
</evidence>
<evidence type="ECO:0000256" key="16">
    <source>
        <dbReference type="ARBA" id="ARBA00023014"/>
    </source>
</evidence>
<feature type="domain" description="Histidine kinase" evidence="21">
    <location>
        <begin position="305"/>
        <end position="498"/>
    </location>
</feature>
<evidence type="ECO:0000256" key="10">
    <source>
        <dbReference type="ARBA" id="ARBA00022723"/>
    </source>
</evidence>
<feature type="transmembrane region" description="Helical" evidence="20">
    <location>
        <begin position="140"/>
        <end position="159"/>
    </location>
</feature>
<evidence type="ECO:0000256" key="18">
    <source>
        <dbReference type="ARBA" id="ARBA00030800"/>
    </source>
</evidence>
<evidence type="ECO:0000256" key="11">
    <source>
        <dbReference type="ARBA" id="ARBA00022741"/>
    </source>
</evidence>
<feature type="transmembrane region" description="Helical" evidence="20">
    <location>
        <begin position="179"/>
        <end position="199"/>
    </location>
</feature>
<feature type="transmembrane region" description="Helical" evidence="20">
    <location>
        <begin position="73"/>
        <end position="90"/>
    </location>
</feature>
<evidence type="ECO:0000256" key="1">
    <source>
        <dbReference type="ARBA" id="ARBA00000085"/>
    </source>
</evidence>
<dbReference type="EC" id="2.7.13.3" evidence="4"/>
<evidence type="ECO:0000256" key="15">
    <source>
        <dbReference type="ARBA" id="ARBA00023012"/>
    </source>
</evidence>
<comment type="caution">
    <text evidence="22">The sequence shown here is derived from an EMBL/GenBank/DDBJ whole genome shotgun (WGS) entry which is preliminary data.</text>
</comment>
<feature type="coiled-coil region" evidence="19">
    <location>
        <begin position="259"/>
        <end position="291"/>
    </location>
</feature>
<keyword evidence="14" id="KW-0408">Iron</keyword>
<dbReference type="PANTHER" id="PTHR24421">
    <property type="entry name" value="NITRATE/NITRITE SENSOR PROTEIN NARX-RELATED"/>
    <property type="match status" value="1"/>
</dbReference>
<dbReference type="InterPro" id="IPR011712">
    <property type="entry name" value="Sig_transdc_His_kin_sub3_dim/P"/>
</dbReference>
<dbReference type="PROSITE" id="PS50109">
    <property type="entry name" value="HIS_KIN"/>
    <property type="match status" value="1"/>
</dbReference>
<reference evidence="22 23" key="1">
    <citation type="submission" date="2022-03" db="EMBL/GenBank/DDBJ databases">
        <authorList>
            <person name="Jo J.-H."/>
            <person name="Im W.-T."/>
        </authorList>
    </citation>
    <scope>NUCLEOTIDE SEQUENCE [LARGE SCALE GENOMIC DNA]</scope>
    <source>
        <strain evidence="22 23">MA9</strain>
    </source>
</reference>
<dbReference type="InterPro" id="IPR003594">
    <property type="entry name" value="HATPase_dom"/>
</dbReference>
<keyword evidence="9" id="KW-0808">Transferase</keyword>
<evidence type="ECO:0000259" key="21">
    <source>
        <dbReference type="PROSITE" id="PS50109"/>
    </source>
</evidence>
<dbReference type="SUPFAM" id="SSF55874">
    <property type="entry name" value="ATPase domain of HSP90 chaperone/DNA topoisomerase II/histidine kinase"/>
    <property type="match status" value="1"/>
</dbReference>
<evidence type="ECO:0000256" key="6">
    <source>
        <dbReference type="ARBA" id="ARBA00022485"/>
    </source>
</evidence>
<comment type="function">
    <text evidence="17">Member of the two-component regulatory system NreB/NreC involved in the control of dissimilatory nitrate/nitrite reduction in response to oxygen. NreB functions as a direct oxygen sensor histidine kinase which is autophosphorylated, in the absence of oxygen, probably at the conserved histidine residue, and transfers its phosphate group probably to a conserved aspartate residue of NreC. NreB/NreC activates the expression of the nitrate (narGHJI) and nitrite (nir) reductase operons, as well as the putative nitrate transporter gene narT.</text>
</comment>
<dbReference type="Pfam" id="PF07730">
    <property type="entry name" value="HisKA_3"/>
    <property type="match status" value="1"/>
</dbReference>
<dbReference type="RefSeq" id="WP_241370075.1">
    <property type="nucleotide sequence ID" value="NZ_JAKZFC010000005.1"/>
</dbReference>
<proteinExistence type="predicted"/>
<keyword evidence="6" id="KW-0004">4Fe-4S</keyword>
<dbReference type="InterPro" id="IPR033425">
    <property type="entry name" value="MASE3"/>
</dbReference>
<evidence type="ECO:0000313" key="22">
    <source>
        <dbReference type="EMBL" id="MCH7322921.1"/>
    </source>
</evidence>
<evidence type="ECO:0000256" key="12">
    <source>
        <dbReference type="ARBA" id="ARBA00022777"/>
    </source>
</evidence>
<dbReference type="Pfam" id="PF17159">
    <property type="entry name" value="MASE3"/>
    <property type="match status" value="1"/>
</dbReference>
<feature type="transmembrane region" description="Helical" evidence="20">
    <location>
        <begin position="38"/>
        <end position="61"/>
    </location>
</feature>
<evidence type="ECO:0000256" key="5">
    <source>
        <dbReference type="ARBA" id="ARBA00017322"/>
    </source>
</evidence>
<keyword evidence="19" id="KW-0175">Coiled coil</keyword>
<feature type="transmembrane region" description="Helical" evidence="20">
    <location>
        <begin position="211"/>
        <end position="231"/>
    </location>
</feature>
<dbReference type="InterPro" id="IPR004358">
    <property type="entry name" value="Sig_transdc_His_kin-like_C"/>
</dbReference>
<keyword evidence="20" id="KW-1133">Transmembrane helix</keyword>
<feature type="transmembrane region" description="Helical" evidence="20">
    <location>
        <begin position="110"/>
        <end position="128"/>
    </location>
</feature>
<keyword evidence="23" id="KW-1185">Reference proteome</keyword>
<name>A0ABS9UEZ5_9BACL</name>
<keyword evidence="11" id="KW-0547">Nucleotide-binding</keyword>
<evidence type="ECO:0000256" key="7">
    <source>
        <dbReference type="ARBA" id="ARBA00022490"/>
    </source>
</evidence>